<dbReference type="Proteomes" id="UP000469440">
    <property type="component" value="Unassembled WGS sequence"/>
</dbReference>
<evidence type="ECO:0000256" key="3">
    <source>
        <dbReference type="PROSITE-ProRule" id="PRU00333"/>
    </source>
</evidence>
<reference evidence="5 7" key="1">
    <citation type="submission" date="2019-09" db="EMBL/GenBank/DDBJ databases">
        <title>Genome sequence of Clostridium sp. EA1.</title>
        <authorList>
            <person name="Poehlein A."/>
            <person name="Bengelsdorf F.R."/>
            <person name="Daniel R."/>
        </authorList>
    </citation>
    <scope>NUCLEOTIDE SEQUENCE [LARGE SCALE GENOMIC DNA]</scope>
    <source>
        <strain evidence="5 7">EA1</strain>
    </source>
</reference>
<dbReference type="InterPro" id="IPR036589">
    <property type="entry name" value="HCY_dom_sf"/>
</dbReference>
<evidence type="ECO:0000256" key="2">
    <source>
        <dbReference type="ARBA" id="ARBA00022679"/>
    </source>
</evidence>
<organism evidence="5 7">
    <name type="scientific">Caproicibacter fermentans</name>
    <dbReference type="NCBI Taxonomy" id="2576756"/>
    <lineage>
        <taxon>Bacteria</taxon>
        <taxon>Bacillati</taxon>
        <taxon>Bacillota</taxon>
        <taxon>Clostridia</taxon>
        <taxon>Eubacteriales</taxon>
        <taxon>Acutalibacteraceae</taxon>
        <taxon>Caproicibacter</taxon>
    </lineage>
</organism>
<dbReference type="Proteomes" id="UP000515909">
    <property type="component" value="Chromosome"/>
</dbReference>
<dbReference type="SUPFAM" id="SSF82282">
    <property type="entry name" value="Homocysteine S-methyltransferase"/>
    <property type="match status" value="1"/>
</dbReference>
<accession>A0A6N8HZI9</accession>
<reference evidence="6 8" key="2">
    <citation type="submission" date="2020-08" db="EMBL/GenBank/DDBJ databases">
        <title>The isolate Caproiciproducens sp. 7D4C2 produces n-caproate at mildly acidic conditions from hexoses: genome and rBOX comparison with related strains and chain-elongating bacteria.</title>
        <authorList>
            <person name="Esquivel-Elizondo S."/>
            <person name="Bagci C."/>
            <person name="Temovska M."/>
            <person name="Jeon B.S."/>
            <person name="Bessarab I."/>
            <person name="Williams R.B.H."/>
            <person name="Huson D.H."/>
            <person name="Angenent L.T."/>
        </authorList>
    </citation>
    <scope>NUCLEOTIDE SEQUENCE [LARGE SCALE GENOMIC DNA]</scope>
    <source>
        <strain evidence="6 8">7D4C2</strain>
    </source>
</reference>
<dbReference type="PANTHER" id="PTHR11103:SF18">
    <property type="entry name" value="SLR1189 PROTEIN"/>
    <property type="match status" value="1"/>
</dbReference>
<dbReference type="GO" id="GO:0008168">
    <property type="term" value="F:methyltransferase activity"/>
    <property type="evidence" value="ECO:0007669"/>
    <property type="project" value="UniProtKB-KW"/>
</dbReference>
<keyword evidence="7" id="KW-1185">Reference proteome</keyword>
<proteinExistence type="predicted"/>
<dbReference type="OrthoDB" id="9803687at2"/>
<dbReference type="KEGG" id="cfem:HCR03_06645"/>
<gene>
    <name evidence="5" type="ORF">CAFE_19930</name>
    <name evidence="6" type="ORF">HCR03_06645</name>
</gene>
<evidence type="ECO:0000313" key="7">
    <source>
        <dbReference type="Proteomes" id="UP000469440"/>
    </source>
</evidence>
<accession>A0A7G8TE66</accession>
<evidence type="ECO:0000313" key="5">
    <source>
        <dbReference type="EMBL" id="MVB11284.1"/>
    </source>
</evidence>
<dbReference type="EMBL" id="CP060286">
    <property type="protein sequence ID" value="QNK41907.1"/>
    <property type="molecule type" value="Genomic_DNA"/>
</dbReference>
<dbReference type="PROSITE" id="PS50970">
    <property type="entry name" value="HCY"/>
    <property type="match status" value="1"/>
</dbReference>
<evidence type="ECO:0000313" key="8">
    <source>
        <dbReference type="Proteomes" id="UP000515909"/>
    </source>
</evidence>
<keyword evidence="1 5" id="KW-0489">Methyltransferase</keyword>
<dbReference type="Gene3D" id="3.20.20.330">
    <property type="entry name" value="Homocysteine-binding-like domain"/>
    <property type="match status" value="1"/>
</dbReference>
<name>A0A6N8HZI9_9FIRM</name>
<evidence type="ECO:0000256" key="1">
    <source>
        <dbReference type="ARBA" id="ARBA00022603"/>
    </source>
</evidence>
<feature type="domain" description="Hcy-binding" evidence="4">
    <location>
        <begin position="1"/>
        <end position="263"/>
    </location>
</feature>
<protein>
    <submittedName>
        <fullName evidence="5 6">Homocysteine S-methyltransferase</fullName>
    </submittedName>
</protein>
<dbReference type="AlphaFoldDB" id="A0A6N8HZI9"/>
<sequence>MELLDRLPLLLDPIPDFHAAGMPAGAEPELWLTEHPDAARDLLRGFLAAGAQVLRAPTLAANRFCLPDCDISGLNRQLLDLARSAARPGIPVGGAIGPSGLFVPPHGESDFDDIFDGYREQIRALDEGGADFLLLEGFHALSDLRAALLAARTTGLPVIALMSVDSDGNTMTGGSLLPGLITLQSMGADAVGLCCTAEPDLAEQFGRARQHAAVPFAVRLEAAGLSPRQLAEAAVSFLDAGVGFLGTGTGAEPEHLKALAEILKDSSPPMLPEEPDCDAAAIEQEAFFLGDDIILSEPIRCTSSLEDDLIDLDDEQVTAALVEITGMDDAVLLGTVGGMTRLPIAVHADTPTVLDAALRYFQGRLIVDSDCQIEREILEPLAAKYGAIIY</sequence>
<dbReference type="PANTHER" id="PTHR11103">
    <property type="entry name" value="SLR1189 PROTEIN"/>
    <property type="match status" value="1"/>
</dbReference>
<dbReference type="RefSeq" id="WP_066649891.1">
    <property type="nucleotide sequence ID" value="NZ_CP060286.1"/>
</dbReference>
<dbReference type="EMBL" id="VWXL01000053">
    <property type="protein sequence ID" value="MVB11284.1"/>
    <property type="molecule type" value="Genomic_DNA"/>
</dbReference>
<dbReference type="InterPro" id="IPR003726">
    <property type="entry name" value="HCY_dom"/>
</dbReference>
<evidence type="ECO:0000259" key="4">
    <source>
        <dbReference type="PROSITE" id="PS50970"/>
    </source>
</evidence>
<comment type="caution">
    <text evidence="3">Lacks conserved residue(s) required for the propagation of feature annotation.</text>
</comment>
<keyword evidence="2 5" id="KW-0808">Transferase</keyword>
<evidence type="ECO:0000313" key="6">
    <source>
        <dbReference type="EMBL" id="QNK41907.1"/>
    </source>
</evidence>
<dbReference type="GO" id="GO:0032259">
    <property type="term" value="P:methylation"/>
    <property type="evidence" value="ECO:0007669"/>
    <property type="project" value="UniProtKB-KW"/>
</dbReference>
<dbReference type="Pfam" id="PF02574">
    <property type="entry name" value="S-methyl_trans"/>
    <property type="match status" value="1"/>
</dbReference>